<dbReference type="PANTHER" id="PTHR47542">
    <property type="entry name" value="ACYL-COA N-ACYLTRANSFERASES (NAT) SUPERFAMILY PROTEIN"/>
    <property type="match status" value="1"/>
</dbReference>
<dbReference type="GO" id="GO:0016747">
    <property type="term" value="F:acyltransferase activity, transferring groups other than amino-acyl groups"/>
    <property type="evidence" value="ECO:0007669"/>
    <property type="project" value="InterPro"/>
</dbReference>
<feature type="domain" description="N-acetyltransferase" evidence="1">
    <location>
        <begin position="13"/>
        <end position="174"/>
    </location>
</feature>
<dbReference type="InterPro" id="IPR000182">
    <property type="entry name" value="GNAT_dom"/>
</dbReference>
<dbReference type="Gene3D" id="3.40.630.30">
    <property type="match status" value="1"/>
</dbReference>
<dbReference type="CDD" id="cd04301">
    <property type="entry name" value="NAT_SF"/>
    <property type="match status" value="1"/>
</dbReference>
<organism evidence="2 3">
    <name type="scientific">Aspergillus luchuensis (strain CBS 106.47)</name>
    <dbReference type="NCBI Taxonomy" id="1137211"/>
    <lineage>
        <taxon>Eukaryota</taxon>
        <taxon>Fungi</taxon>
        <taxon>Dikarya</taxon>
        <taxon>Ascomycota</taxon>
        <taxon>Pezizomycotina</taxon>
        <taxon>Eurotiomycetes</taxon>
        <taxon>Eurotiomycetidae</taxon>
        <taxon>Eurotiales</taxon>
        <taxon>Aspergillaceae</taxon>
        <taxon>Aspergillus</taxon>
        <taxon>Aspergillus subgen. Circumdati</taxon>
    </lineage>
</organism>
<dbReference type="AlphaFoldDB" id="A0A1M3TMB9"/>
<reference evidence="3" key="1">
    <citation type="journal article" date="2017" name="Genome Biol.">
        <title>Comparative genomics reveals high biological diversity and specific adaptations in the industrially and medically important fungal genus Aspergillus.</title>
        <authorList>
            <person name="de Vries R.P."/>
            <person name="Riley R."/>
            <person name="Wiebenga A."/>
            <person name="Aguilar-Osorio G."/>
            <person name="Amillis S."/>
            <person name="Uchima C.A."/>
            <person name="Anderluh G."/>
            <person name="Asadollahi M."/>
            <person name="Askin M."/>
            <person name="Barry K."/>
            <person name="Battaglia E."/>
            <person name="Bayram O."/>
            <person name="Benocci T."/>
            <person name="Braus-Stromeyer S.A."/>
            <person name="Caldana C."/>
            <person name="Canovas D."/>
            <person name="Cerqueira G.C."/>
            <person name="Chen F."/>
            <person name="Chen W."/>
            <person name="Choi C."/>
            <person name="Clum A."/>
            <person name="Dos Santos R.A."/>
            <person name="Damasio A.R."/>
            <person name="Diallinas G."/>
            <person name="Emri T."/>
            <person name="Fekete E."/>
            <person name="Flipphi M."/>
            <person name="Freyberg S."/>
            <person name="Gallo A."/>
            <person name="Gournas C."/>
            <person name="Habgood R."/>
            <person name="Hainaut M."/>
            <person name="Harispe M.L."/>
            <person name="Henrissat B."/>
            <person name="Hilden K.S."/>
            <person name="Hope R."/>
            <person name="Hossain A."/>
            <person name="Karabika E."/>
            <person name="Karaffa L."/>
            <person name="Karanyi Z."/>
            <person name="Krasevec N."/>
            <person name="Kuo A."/>
            <person name="Kusch H."/>
            <person name="LaButti K."/>
            <person name="Lagendijk E.L."/>
            <person name="Lapidus A."/>
            <person name="Levasseur A."/>
            <person name="Lindquist E."/>
            <person name="Lipzen A."/>
            <person name="Logrieco A.F."/>
            <person name="MacCabe A."/>
            <person name="Maekelae M.R."/>
            <person name="Malavazi I."/>
            <person name="Melin P."/>
            <person name="Meyer V."/>
            <person name="Mielnichuk N."/>
            <person name="Miskei M."/>
            <person name="Molnar A.P."/>
            <person name="Mule G."/>
            <person name="Ngan C.Y."/>
            <person name="Orejas M."/>
            <person name="Orosz E."/>
            <person name="Ouedraogo J.P."/>
            <person name="Overkamp K.M."/>
            <person name="Park H.-S."/>
            <person name="Perrone G."/>
            <person name="Piumi F."/>
            <person name="Punt P.J."/>
            <person name="Ram A.F."/>
            <person name="Ramon A."/>
            <person name="Rauscher S."/>
            <person name="Record E."/>
            <person name="Riano-Pachon D.M."/>
            <person name="Robert V."/>
            <person name="Roehrig J."/>
            <person name="Ruller R."/>
            <person name="Salamov A."/>
            <person name="Salih N.S."/>
            <person name="Samson R.A."/>
            <person name="Sandor E."/>
            <person name="Sanguinetti M."/>
            <person name="Schuetze T."/>
            <person name="Sepcic K."/>
            <person name="Shelest E."/>
            <person name="Sherlock G."/>
            <person name="Sophianopoulou V."/>
            <person name="Squina F.M."/>
            <person name="Sun H."/>
            <person name="Susca A."/>
            <person name="Todd R.B."/>
            <person name="Tsang A."/>
            <person name="Unkles S.E."/>
            <person name="van de Wiele N."/>
            <person name="van Rossen-Uffink D."/>
            <person name="Oliveira J.V."/>
            <person name="Vesth T.C."/>
            <person name="Visser J."/>
            <person name="Yu J.-H."/>
            <person name="Zhou M."/>
            <person name="Andersen M.R."/>
            <person name="Archer D.B."/>
            <person name="Baker S.E."/>
            <person name="Benoit I."/>
            <person name="Brakhage A.A."/>
            <person name="Braus G.H."/>
            <person name="Fischer R."/>
            <person name="Frisvad J.C."/>
            <person name="Goldman G.H."/>
            <person name="Houbraken J."/>
            <person name="Oakley B."/>
            <person name="Pocsi I."/>
            <person name="Scazzocchio C."/>
            <person name="Seiboth B."/>
            <person name="vanKuyk P.A."/>
            <person name="Wortman J."/>
            <person name="Dyer P.S."/>
            <person name="Grigoriev I.V."/>
        </authorList>
    </citation>
    <scope>NUCLEOTIDE SEQUENCE [LARGE SCALE GENOMIC DNA]</scope>
    <source>
        <strain evidence="3">CBS 106.47</strain>
    </source>
</reference>
<dbReference type="EMBL" id="KV878239">
    <property type="protein sequence ID" value="OJZ87978.1"/>
    <property type="molecule type" value="Genomic_DNA"/>
</dbReference>
<dbReference type="SUPFAM" id="SSF55729">
    <property type="entry name" value="Acyl-CoA N-acyltransferases (Nat)"/>
    <property type="match status" value="1"/>
</dbReference>
<accession>A0A1M3TMB9</accession>
<dbReference type="PROSITE" id="PS51186">
    <property type="entry name" value="GNAT"/>
    <property type="match status" value="1"/>
</dbReference>
<evidence type="ECO:0000313" key="2">
    <source>
        <dbReference type="EMBL" id="OJZ87978.1"/>
    </source>
</evidence>
<dbReference type="PANTHER" id="PTHR47542:SF2">
    <property type="entry name" value="ACYL-COA N-ACYLTRANSFERASES (NAT) SUPERFAMILY PROTEIN"/>
    <property type="match status" value="1"/>
</dbReference>
<name>A0A1M3TMB9_ASPLC</name>
<evidence type="ECO:0000259" key="1">
    <source>
        <dbReference type="PROSITE" id="PS51186"/>
    </source>
</evidence>
<dbReference type="VEuPathDB" id="FungiDB:ASPFODRAFT_79528"/>
<dbReference type="Pfam" id="PF00583">
    <property type="entry name" value="Acetyltransf_1"/>
    <property type="match status" value="1"/>
</dbReference>
<dbReference type="InterPro" id="IPR016181">
    <property type="entry name" value="Acyl_CoA_acyltransferase"/>
</dbReference>
<protein>
    <recommendedName>
        <fullName evidence="1">N-acetyltransferase domain-containing protein</fullName>
    </recommendedName>
</protein>
<gene>
    <name evidence="2" type="ORF">ASPFODRAFT_79528</name>
</gene>
<sequence length="245" mass="27775">MPPADLTPSLTISDIHSLKRDQALEILAQISRVEKKTFPANEAFSFGEELWRKKPNTRVLYVTRAPSPPGDVRPTLLAYAVYVRQKGIALLHKVCVGEAHRRQGVAMRLMNYIRARLQSEGCQQIQLWVDKARSPARSLYVRNGFKERDQIPDYYAPGPVAWALMAFGPSIDRPDPPTPPLYAVDRSHKTSPWYFLFKTRVALPVKYSPLSLREIRTLLRGRGWAGYAPVWTPASHPLQARAFAT</sequence>
<evidence type="ECO:0000313" key="3">
    <source>
        <dbReference type="Proteomes" id="UP000184063"/>
    </source>
</evidence>
<dbReference type="OrthoDB" id="41532at2759"/>
<dbReference type="Proteomes" id="UP000184063">
    <property type="component" value="Unassembled WGS sequence"/>
</dbReference>
<proteinExistence type="predicted"/>